<dbReference type="Proteomes" id="UP000054454">
    <property type="component" value="Unassembled WGS sequence"/>
</dbReference>
<dbReference type="InterPro" id="IPR040030">
    <property type="entry name" value="Ribosomal_mL57"/>
</dbReference>
<dbReference type="CDD" id="cd00593">
    <property type="entry name" value="RIBOc"/>
    <property type="match status" value="1"/>
</dbReference>
<gene>
    <name evidence="2" type="ORF">T552_00941</name>
</gene>
<dbReference type="InterPro" id="IPR036389">
    <property type="entry name" value="RNase_III_sf"/>
</dbReference>
<evidence type="ECO:0000259" key="1">
    <source>
        <dbReference type="PROSITE" id="PS50142"/>
    </source>
</evidence>
<dbReference type="OrthoDB" id="2281895at2759"/>
<dbReference type="Pfam" id="PF14622">
    <property type="entry name" value="Ribonucleas_3_3"/>
    <property type="match status" value="1"/>
</dbReference>
<dbReference type="PANTHER" id="PTHR28160">
    <property type="entry name" value="54S RIBOSOMAL PROTEIN L15, MITOCHONDRIAL"/>
    <property type="match status" value="1"/>
</dbReference>
<keyword evidence="3" id="KW-1185">Reference proteome</keyword>
<dbReference type="GO" id="GO:0003735">
    <property type="term" value="F:structural constituent of ribosome"/>
    <property type="evidence" value="ECO:0007669"/>
    <property type="project" value="InterPro"/>
</dbReference>
<dbReference type="AlphaFoldDB" id="A0A0W4ZN39"/>
<feature type="domain" description="RNase III" evidence="1">
    <location>
        <begin position="1"/>
        <end position="123"/>
    </location>
</feature>
<protein>
    <recommendedName>
        <fullName evidence="1">RNase III domain-containing protein</fullName>
    </recommendedName>
</protein>
<dbReference type="EMBL" id="LFVZ01000004">
    <property type="protein sequence ID" value="KTW29734.1"/>
    <property type="molecule type" value="Genomic_DNA"/>
</dbReference>
<dbReference type="GeneID" id="28935738"/>
<organism evidence="2 3">
    <name type="scientific">Pneumocystis carinii (strain B80)</name>
    <name type="common">Rat pneumocystis pneumonia agent</name>
    <name type="synonym">Pneumocystis carinii f. sp. carinii</name>
    <dbReference type="NCBI Taxonomy" id="1408658"/>
    <lineage>
        <taxon>Eukaryota</taxon>
        <taxon>Fungi</taxon>
        <taxon>Dikarya</taxon>
        <taxon>Ascomycota</taxon>
        <taxon>Taphrinomycotina</taxon>
        <taxon>Pneumocystomycetes</taxon>
        <taxon>Pneumocystaceae</taxon>
        <taxon>Pneumocystis</taxon>
    </lineage>
</organism>
<dbReference type="Gene3D" id="1.10.1520.10">
    <property type="entry name" value="Ribonuclease III domain"/>
    <property type="match status" value="1"/>
</dbReference>
<reference evidence="3" key="1">
    <citation type="journal article" date="2016" name="Nat. Commun.">
        <title>Genome analysis of three Pneumocystis species reveals adaptation mechanisms to life exclusively in mammalian hosts.</title>
        <authorList>
            <person name="Ma L."/>
            <person name="Chen Z."/>
            <person name="Huang D.W."/>
            <person name="Kutty G."/>
            <person name="Ishihara M."/>
            <person name="Wang H."/>
            <person name="Abouelleil A."/>
            <person name="Bishop L."/>
            <person name="Davey E."/>
            <person name="Deng R."/>
            <person name="Deng X."/>
            <person name="Fan L."/>
            <person name="Fantoni G."/>
            <person name="Fitzgerald M."/>
            <person name="Gogineni E."/>
            <person name="Goldberg J.M."/>
            <person name="Handley G."/>
            <person name="Hu X."/>
            <person name="Huber C."/>
            <person name="Jiao X."/>
            <person name="Jones K."/>
            <person name="Levin J.Z."/>
            <person name="Liu Y."/>
            <person name="Macdonald P."/>
            <person name="Melnikov A."/>
            <person name="Raley C."/>
            <person name="Sassi M."/>
            <person name="Sherman B.T."/>
            <person name="Song X."/>
            <person name="Sykes S."/>
            <person name="Tran B."/>
            <person name="Walsh L."/>
            <person name="Xia Y."/>
            <person name="Yang J."/>
            <person name="Young S."/>
            <person name="Zeng Q."/>
            <person name="Zheng X."/>
            <person name="Stephens R."/>
            <person name="Nusbaum C."/>
            <person name="Birren B.W."/>
            <person name="Azadi P."/>
            <person name="Lempicki R.A."/>
            <person name="Cuomo C.A."/>
            <person name="Kovacs J.A."/>
        </authorList>
    </citation>
    <scope>NUCLEOTIDE SEQUENCE [LARGE SCALE GENOMIC DNA]</scope>
    <source>
        <strain evidence="3">B80</strain>
    </source>
</reference>
<dbReference type="VEuPathDB" id="FungiDB:T552_00941"/>
<accession>A0A0W4ZN39</accession>
<evidence type="ECO:0000313" key="2">
    <source>
        <dbReference type="EMBL" id="KTW29734.1"/>
    </source>
</evidence>
<dbReference type="PANTHER" id="PTHR28160:SF1">
    <property type="entry name" value="LARGE RIBOSOMAL SUBUNIT PROTEIN ML57"/>
    <property type="match status" value="1"/>
</dbReference>
<dbReference type="RefSeq" id="XP_018226721.1">
    <property type="nucleotide sequence ID" value="XM_018369536.1"/>
</dbReference>
<dbReference type="GO" id="GO:0005762">
    <property type="term" value="C:mitochondrial large ribosomal subunit"/>
    <property type="evidence" value="ECO:0007669"/>
    <property type="project" value="InterPro"/>
</dbReference>
<sequence>MNEKEVELFLPKNLLWQSLTYKTYFHGKYPYNEKLAFQGRIVLKFHISLKMSESIDKNKDIFTLRKIEDLINSKVLGELALEYGILEVLRWNPAYKDIMRSGLLKVASESLCAIVGAIFLYRGGAATKKFIEEKIFIKNNILEFNNHK</sequence>
<evidence type="ECO:0000313" key="3">
    <source>
        <dbReference type="Proteomes" id="UP000054454"/>
    </source>
</evidence>
<dbReference type="GO" id="GO:0006396">
    <property type="term" value="P:RNA processing"/>
    <property type="evidence" value="ECO:0007669"/>
    <property type="project" value="InterPro"/>
</dbReference>
<dbReference type="InterPro" id="IPR000999">
    <property type="entry name" value="RNase_III_dom"/>
</dbReference>
<comment type="caution">
    <text evidence="2">The sequence shown here is derived from an EMBL/GenBank/DDBJ whole genome shotgun (WGS) entry which is preliminary data.</text>
</comment>
<dbReference type="GO" id="GO:0032543">
    <property type="term" value="P:mitochondrial translation"/>
    <property type="evidence" value="ECO:0007669"/>
    <property type="project" value="InterPro"/>
</dbReference>
<dbReference type="SUPFAM" id="SSF69065">
    <property type="entry name" value="RNase III domain-like"/>
    <property type="match status" value="1"/>
</dbReference>
<dbReference type="PROSITE" id="PS50142">
    <property type="entry name" value="RNASE_3_2"/>
    <property type="match status" value="1"/>
</dbReference>
<proteinExistence type="predicted"/>
<dbReference type="GO" id="GO:0004525">
    <property type="term" value="F:ribonuclease III activity"/>
    <property type="evidence" value="ECO:0007669"/>
    <property type="project" value="InterPro"/>
</dbReference>
<name>A0A0W4ZN39_PNEC8</name>